<dbReference type="InterPro" id="IPR000182">
    <property type="entry name" value="GNAT_dom"/>
</dbReference>
<organism evidence="3 4">
    <name type="scientific">Nocardiopsis suaedae</name>
    <dbReference type="NCBI Taxonomy" id="3018444"/>
    <lineage>
        <taxon>Bacteria</taxon>
        <taxon>Bacillati</taxon>
        <taxon>Actinomycetota</taxon>
        <taxon>Actinomycetes</taxon>
        <taxon>Streptosporangiales</taxon>
        <taxon>Nocardiopsidaceae</taxon>
        <taxon>Nocardiopsis</taxon>
    </lineage>
</organism>
<evidence type="ECO:0000313" key="4">
    <source>
        <dbReference type="Proteomes" id="UP001165685"/>
    </source>
</evidence>
<gene>
    <name evidence="3" type="ORF">O4U47_06105</name>
</gene>
<feature type="region of interest" description="Disordered" evidence="1">
    <location>
        <begin position="158"/>
        <end position="180"/>
    </location>
</feature>
<dbReference type="Proteomes" id="UP001165685">
    <property type="component" value="Unassembled WGS sequence"/>
</dbReference>
<dbReference type="RefSeq" id="WP_270676579.1">
    <property type="nucleotide sequence ID" value="NZ_JAQFWP010000008.1"/>
</dbReference>
<proteinExistence type="predicted"/>
<evidence type="ECO:0000256" key="1">
    <source>
        <dbReference type="SAM" id="MobiDB-lite"/>
    </source>
</evidence>
<dbReference type="InterPro" id="IPR051531">
    <property type="entry name" value="N-acetyltransferase"/>
</dbReference>
<sequence length="180" mass="19224">MTLRAEPIAARRLLLEPLRTGHAEPMAAVLADPALYTRIGGAPPTRADLRRRYTAMLAGPPDPNEAWLNWIITAPEPAGTVQATVRTAPDAAAPGHDHPSAALAWVVGTPWQGRGLASEAARAMADWPARNGVRCLTAAIAPGHLPSERVARSCGMAPTAEHQQGERIWRRRAPGAHPCR</sequence>
<name>A0ABT4TH80_9ACTN</name>
<protein>
    <submittedName>
        <fullName evidence="3">GNAT family N-acetyltransferase</fullName>
    </submittedName>
</protein>
<keyword evidence="4" id="KW-1185">Reference proteome</keyword>
<dbReference type="SUPFAM" id="SSF55729">
    <property type="entry name" value="Acyl-CoA N-acyltransferases (Nat)"/>
    <property type="match status" value="1"/>
</dbReference>
<dbReference type="EMBL" id="JAQFWP010000008">
    <property type="protein sequence ID" value="MDA2804077.1"/>
    <property type="molecule type" value="Genomic_DNA"/>
</dbReference>
<reference evidence="3" key="1">
    <citation type="submission" date="2023-01" db="EMBL/GenBank/DDBJ databases">
        <title>Draft genome sequence of Nocardiopsis sp. LSu2-4 isolated from halophytes.</title>
        <authorList>
            <person name="Duangmal K."/>
            <person name="Chantavorakit T."/>
        </authorList>
    </citation>
    <scope>NUCLEOTIDE SEQUENCE</scope>
    <source>
        <strain evidence="3">LSu2-4</strain>
    </source>
</reference>
<evidence type="ECO:0000313" key="3">
    <source>
        <dbReference type="EMBL" id="MDA2804077.1"/>
    </source>
</evidence>
<dbReference type="PANTHER" id="PTHR43792:SF1">
    <property type="entry name" value="N-ACETYLTRANSFERASE DOMAIN-CONTAINING PROTEIN"/>
    <property type="match status" value="1"/>
</dbReference>
<feature type="domain" description="N-acetyltransferase" evidence="2">
    <location>
        <begin position="12"/>
        <end position="156"/>
    </location>
</feature>
<feature type="compositionally biased region" description="Basic residues" evidence="1">
    <location>
        <begin position="169"/>
        <end position="180"/>
    </location>
</feature>
<accession>A0ABT4TH80</accession>
<evidence type="ECO:0000259" key="2">
    <source>
        <dbReference type="Pfam" id="PF13302"/>
    </source>
</evidence>
<dbReference type="Pfam" id="PF13302">
    <property type="entry name" value="Acetyltransf_3"/>
    <property type="match status" value="1"/>
</dbReference>
<dbReference type="PANTHER" id="PTHR43792">
    <property type="entry name" value="GNAT FAMILY, PUTATIVE (AFU_ORTHOLOGUE AFUA_3G00765)-RELATED-RELATED"/>
    <property type="match status" value="1"/>
</dbReference>
<dbReference type="InterPro" id="IPR016181">
    <property type="entry name" value="Acyl_CoA_acyltransferase"/>
</dbReference>
<dbReference type="Gene3D" id="3.40.630.30">
    <property type="match status" value="1"/>
</dbReference>
<comment type="caution">
    <text evidence="3">The sequence shown here is derived from an EMBL/GenBank/DDBJ whole genome shotgun (WGS) entry which is preliminary data.</text>
</comment>